<evidence type="ECO:0000256" key="1">
    <source>
        <dbReference type="ARBA" id="ARBA00022468"/>
    </source>
</evidence>
<dbReference type="SUPFAM" id="SSF48350">
    <property type="entry name" value="GTPase activation domain, GAP"/>
    <property type="match status" value="1"/>
</dbReference>
<dbReference type="InterPro" id="IPR000198">
    <property type="entry name" value="RhoGAP_dom"/>
</dbReference>
<feature type="compositionally biased region" description="Polar residues" evidence="2">
    <location>
        <begin position="115"/>
        <end position="130"/>
    </location>
</feature>
<dbReference type="PANTHER" id="PTHR14963:SF1">
    <property type="entry name" value="RHO GTPASE-ACTIVATING PROTEIN CONUNDRUM"/>
    <property type="match status" value="1"/>
</dbReference>
<dbReference type="GO" id="GO:0051056">
    <property type="term" value="P:regulation of small GTPase mediated signal transduction"/>
    <property type="evidence" value="ECO:0007669"/>
    <property type="project" value="TreeGrafter"/>
</dbReference>
<dbReference type="InterPro" id="IPR008936">
    <property type="entry name" value="Rho_GTPase_activation_prot"/>
</dbReference>
<keyword evidence="5" id="KW-1185">Reference proteome</keyword>
<dbReference type="EMBL" id="VSWD01000011">
    <property type="protein sequence ID" value="KAK3088633.1"/>
    <property type="molecule type" value="Genomic_DNA"/>
</dbReference>
<sequence>MSRTPRQVNEYDDYWSEFHDIEENKEVDVDEEESSSKTPDEGEEEALWLRDAGYDFVVNRLAEGKELTDEEIQGFTATLTTNQAAVVKRRVNTLTATYRKKQKHKTDVRDIFPEKNSTQLPKSPSPTQVLSDSSDDGILSSDHSRKSNHKRKSSSGFLKRGGEYSMSGRRNEVMASSGIEMLRVQPRGTFNRQLSNKVSDDVNVMPSISDEDIEFTLKLEETSQNKNFKLVADKLGVTHVEDLSTTDIDHIRSLSLIELTSLFDSHNIIYYRRKGKKKTKDHGIFGVPLQTLIENDQRHREDVQVPLVFSDIIGFLTKHCLDTEGILRVPGSVSRIKQLRQELEEKFYMGTFSWVDVMPNDAAALMKLFLRELPVPLLTHEYIEAFAQVENIKDKKFQLQALNLLVLLLPDEHRATLKILLEFLEAVVTHRILNRMGLANVAMIMAPNLFLAPSSRSKTKSIKDLEISMAAGTSNIVMMLIKYQKILWTVPSFLLQQMRQENDLETHRRNRDKSIMKFLGKKDKSELYKKPNITHESDFEEGVIRVQAPNLTKSCAAIKLTDTMTAGDIVNKFRNNDASHSTLNGRTHKKKKEDNVTVESGSGIFAEKNAHLFEVGGNIGERCLDHCTHMLALYYVNPNAEWVIKSVGAR</sequence>
<dbReference type="SMART" id="SM00324">
    <property type="entry name" value="RhoGAP"/>
    <property type="match status" value="1"/>
</dbReference>
<gene>
    <name evidence="4" type="ORF">FSP39_021540</name>
</gene>
<proteinExistence type="predicted"/>
<reference evidence="4" key="1">
    <citation type="submission" date="2019-08" db="EMBL/GenBank/DDBJ databases">
        <title>The improved chromosome-level genome for the pearl oyster Pinctada fucata martensii using PacBio sequencing and Hi-C.</title>
        <authorList>
            <person name="Zheng Z."/>
        </authorList>
    </citation>
    <scope>NUCLEOTIDE SEQUENCE</scope>
    <source>
        <strain evidence="4">ZZ-2019</strain>
        <tissue evidence="4">Adductor muscle</tissue>
    </source>
</reference>
<dbReference type="GO" id="GO:0007165">
    <property type="term" value="P:signal transduction"/>
    <property type="evidence" value="ECO:0007669"/>
    <property type="project" value="InterPro"/>
</dbReference>
<evidence type="ECO:0000313" key="5">
    <source>
        <dbReference type="Proteomes" id="UP001186944"/>
    </source>
</evidence>
<dbReference type="GO" id="GO:0005096">
    <property type="term" value="F:GTPase activator activity"/>
    <property type="evidence" value="ECO:0007669"/>
    <property type="project" value="UniProtKB-KW"/>
</dbReference>
<dbReference type="GO" id="GO:0005737">
    <property type="term" value="C:cytoplasm"/>
    <property type="evidence" value="ECO:0007669"/>
    <property type="project" value="TreeGrafter"/>
</dbReference>
<dbReference type="PROSITE" id="PS50238">
    <property type="entry name" value="RHOGAP"/>
    <property type="match status" value="1"/>
</dbReference>
<comment type="caution">
    <text evidence="4">The sequence shown here is derived from an EMBL/GenBank/DDBJ whole genome shotgun (WGS) entry which is preliminary data.</text>
</comment>
<organism evidence="4 5">
    <name type="scientific">Pinctada imbricata</name>
    <name type="common">Atlantic pearl-oyster</name>
    <name type="synonym">Pinctada martensii</name>
    <dbReference type="NCBI Taxonomy" id="66713"/>
    <lineage>
        <taxon>Eukaryota</taxon>
        <taxon>Metazoa</taxon>
        <taxon>Spiralia</taxon>
        <taxon>Lophotrochozoa</taxon>
        <taxon>Mollusca</taxon>
        <taxon>Bivalvia</taxon>
        <taxon>Autobranchia</taxon>
        <taxon>Pteriomorphia</taxon>
        <taxon>Pterioida</taxon>
        <taxon>Pterioidea</taxon>
        <taxon>Pteriidae</taxon>
        <taxon>Pinctada</taxon>
    </lineage>
</organism>
<evidence type="ECO:0000259" key="3">
    <source>
        <dbReference type="PROSITE" id="PS50238"/>
    </source>
</evidence>
<feature type="domain" description="Rho-GAP" evidence="3">
    <location>
        <begin position="287"/>
        <end position="488"/>
    </location>
</feature>
<evidence type="ECO:0000256" key="2">
    <source>
        <dbReference type="SAM" id="MobiDB-lite"/>
    </source>
</evidence>
<dbReference type="Proteomes" id="UP001186944">
    <property type="component" value="Unassembled WGS sequence"/>
</dbReference>
<dbReference type="GO" id="GO:0030833">
    <property type="term" value="P:regulation of actin filament polymerization"/>
    <property type="evidence" value="ECO:0007669"/>
    <property type="project" value="TreeGrafter"/>
</dbReference>
<evidence type="ECO:0000313" key="4">
    <source>
        <dbReference type="EMBL" id="KAK3088633.1"/>
    </source>
</evidence>
<dbReference type="InterPro" id="IPR057323">
    <property type="entry name" value="RHG40/28/18_ubiquitin"/>
</dbReference>
<keyword evidence="1" id="KW-0343">GTPase activation</keyword>
<dbReference type="Pfam" id="PF00620">
    <property type="entry name" value="RhoGAP"/>
    <property type="match status" value="1"/>
</dbReference>
<dbReference type="AlphaFoldDB" id="A0AA89BP43"/>
<dbReference type="Gene3D" id="1.10.555.10">
    <property type="entry name" value="Rho GTPase activation protein"/>
    <property type="match status" value="1"/>
</dbReference>
<feature type="region of interest" description="Disordered" evidence="2">
    <location>
        <begin position="22"/>
        <end position="44"/>
    </location>
</feature>
<feature type="region of interest" description="Disordered" evidence="2">
    <location>
        <begin position="99"/>
        <end position="170"/>
    </location>
</feature>
<protein>
    <recommendedName>
        <fullName evidence="3">Rho-GAP domain-containing protein</fullName>
    </recommendedName>
</protein>
<name>A0AA89BP43_PINIB</name>
<dbReference type="Pfam" id="PF25442">
    <property type="entry name" value="Ubiquitin_RHG40_C"/>
    <property type="match status" value="1"/>
</dbReference>
<dbReference type="PANTHER" id="PTHR14963">
    <property type="entry name" value="RHO GTPASE ACTIVATING PROTEIN 18,19-RELATED"/>
    <property type="match status" value="1"/>
</dbReference>
<accession>A0AA89BP43</accession>